<keyword evidence="8" id="KW-1185">Reference proteome</keyword>
<dbReference type="InterPro" id="IPR004183">
    <property type="entry name" value="Xdiol_dOase_suB"/>
</dbReference>
<comment type="similarity">
    <text evidence="2">Belongs to the DODA-type extradiol aromatic ring-opening dioxygenase family.</text>
</comment>
<evidence type="ECO:0000313" key="7">
    <source>
        <dbReference type="EMBL" id="MDF2095316.1"/>
    </source>
</evidence>
<dbReference type="Gene3D" id="3.40.830.10">
    <property type="entry name" value="LigB-like"/>
    <property type="match status" value="1"/>
</dbReference>
<keyword evidence="7" id="KW-0223">Dioxygenase</keyword>
<dbReference type="RefSeq" id="WP_275820611.1">
    <property type="nucleotide sequence ID" value="NZ_JARHUD010000002.1"/>
</dbReference>
<organism evidence="7 8">
    <name type="scientific">Aquibaculum arenosum</name>
    <dbReference type="NCBI Taxonomy" id="3032591"/>
    <lineage>
        <taxon>Bacteria</taxon>
        <taxon>Pseudomonadati</taxon>
        <taxon>Pseudomonadota</taxon>
        <taxon>Alphaproteobacteria</taxon>
        <taxon>Rhodospirillales</taxon>
        <taxon>Rhodovibrionaceae</taxon>
        <taxon>Aquibaculum</taxon>
    </lineage>
</organism>
<dbReference type="InterPro" id="IPR014436">
    <property type="entry name" value="Extradiol_dOase_DODA"/>
</dbReference>
<evidence type="ECO:0000256" key="5">
    <source>
        <dbReference type="ARBA" id="ARBA00023002"/>
    </source>
</evidence>
<comment type="caution">
    <text evidence="7">The sequence shown here is derived from an EMBL/GenBank/DDBJ whole genome shotgun (WGS) entry which is preliminary data.</text>
</comment>
<dbReference type="SUPFAM" id="SSF53213">
    <property type="entry name" value="LigB-like"/>
    <property type="match status" value="1"/>
</dbReference>
<reference evidence="7 8" key="1">
    <citation type="submission" date="2023-03" db="EMBL/GenBank/DDBJ databases">
        <title>Fodinicurvata sp. CAU 1616 isolated from sea sendiment.</title>
        <authorList>
            <person name="Kim W."/>
        </authorList>
    </citation>
    <scope>NUCLEOTIDE SEQUENCE [LARGE SCALE GENOMIC DNA]</scope>
    <source>
        <strain evidence="7 8">CAU 1616</strain>
    </source>
</reference>
<evidence type="ECO:0000256" key="2">
    <source>
        <dbReference type="ARBA" id="ARBA00007581"/>
    </source>
</evidence>
<dbReference type="GO" id="GO:0050297">
    <property type="term" value="F:stizolobate synthase activity"/>
    <property type="evidence" value="ECO:0007669"/>
    <property type="project" value="UniProtKB-EC"/>
</dbReference>
<keyword evidence="3" id="KW-0479">Metal-binding</keyword>
<dbReference type="EC" id="1.13.11.29" evidence="7"/>
<sequence length="283" mass="30884">MPDLMPALFIGHGNPMNTLEDNGYTRAWRRLGQSLPRPRALLVVSAHWFMGATAVTAMARPRTIHDFYGFPEELFAFDYPAPGLPELAGEVAEVAKPIWVGADRDQWGLDHGTWSVLAHLYPEADVPVVQLSINALKPMEYHLELGAKLAALRARGVMILSSGNVVHNLRRIQWDQPEGGTDWARRFDEAVVRQMVEAPGDVLKLLEHPDYDLAVPTPDHFIPLLYTAGLAAAGQDAKALVRGYALGSLSMTCYGVGMEGVGCAEGEGAAPLPRDVPPEQTNM</sequence>
<evidence type="ECO:0000256" key="1">
    <source>
        <dbReference type="ARBA" id="ARBA00001947"/>
    </source>
</evidence>
<proteinExistence type="inferred from homology"/>
<dbReference type="EMBL" id="JARHUD010000002">
    <property type="protein sequence ID" value="MDF2095316.1"/>
    <property type="molecule type" value="Genomic_DNA"/>
</dbReference>
<dbReference type="PIRSF" id="PIRSF006157">
    <property type="entry name" value="Doxgns_DODA"/>
    <property type="match status" value="1"/>
</dbReference>
<dbReference type="NCBIfam" id="NF007914">
    <property type="entry name" value="PRK10628.1"/>
    <property type="match status" value="1"/>
</dbReference>
<evidence type="ECO:0000313" key="8">
    <source>
        <dbReference type="Proteomes" id="UP001215503"/>
    </source>
</evidence>
<name>A0ABT5YK43_9PROT</name>
<comment type="cofactor">
    <cofactor evidence="1">
        <name>Zn(2+)</name>
        <dbReference type="ChEBI" id="CHEBI:29105"/>
    </cofactor>
</comment>
<evidence type="ECO:0000256" key="3">
    <source>
        <dbReference type="ARBA" id="ARBA00022723"/>
    </source>
</evidence>
<dbReference type="Pfam" id="PF02900">
    <property type="entry name" value="LigB"/>
    <property type="match status" value="1"/>
</dbReference>
<accession>A0ABT5YK43</accession>
<protein>
    <submittedName>
        <fullName evidence="7">4,5-DOPA dioxygenase extradiol</fullName>
        <ecNumber evidence="7">1.13.11.29</ecNumber>
    </submittedName>
</protein>
<dbReference type="Proteomes" id="UP001215503">
    <property type="component" value="Unassembled WGS sequence"/>
</dbReference>
<feature type="domain" description="Extradiol ring-cleavage dioxygenase class III enzyme subunit B" evidence="6">
    <location>
        <begin position="23"/>
        <end position="233"/>
    </location>
</feature>
<dbReference type="PANTHER" id="PTHR30096">
    <property type="entry name" value="4,5-DOPA DIOXYGENASE EXTRADIOL-LIKE PROTEIN"/>
    <property type="match status" value="1"/>
</dbReference>
<dbReference type="PANTHER" id="PTHR30096:SF0">
    <property type="entry name" value="4,5-DOPA DIOXYGENASE EXTRADIOL-LIKE PROTEIN"/>
    <property type="match status" value="1"/>
</dbReference>
<evidence type="ECO:0000259" key="6">
    <source>
        <dbReference type="Pfam" id="PF02900"/>
    </source>
</evidence>
<evidence type="ECO:0000256" key="4">
    <source>
        <dbReference type="ARBA" id="ARBA00022833"/>
    </source>
</evidence>
<gene>
    <name evidence="7" type="primary">ygiD</name>
    <name evidence="7" type="ORF">P2G67_04940</name>
</gene>
<dbReference type="CDD" id="cd07363">
    <property type="entry name" value="45_DOPA_Dioxygenase"/>
    <property type="match status" value="1"/>
</dbReference>
<keyword evidence="4" id="KW-0862">Zinc</keyword>
<keyword evidence="5 7" id="KW-0560">Oxidoreductase</keyword>